<comment type="caution">
    <text evidence="1">The sequence shown here is derived from an EMBL/GenBank/DDBJ whole genome shotgun (WGS) entry which is preliminary data.</text>
</comment>
<reference evidence="1 2" key="1">
    <citation type="journal article" date="2016" name="PeerJ">
        <title>Gall-ID: tools for genotyping gall-causing phytopathogenic bacteria.</title>
        <authorList>
            <person name="Davis E.W.II."/>
            <person name="Weisberg A.J."/>
            <person name="Tabima J.F."/>
            <person name="Grunwald N.J."/>
            <person name="Chang J.H."/>
        </authorList>
    </citation>
    <scope>NUCLEOTIDE SEQUENCE [LARGE SCALE GENOMIC DNA]</scope>
    <source>
        <strain evidence="1 2">N2/73</strain>
    </source>
</reference>
<dbReference type="Proteomes" id="UP000093451">
    <property type="component" value="Unassembled WGS sequence"/>
</dbReference>
<name>A0AB36EME5_AGRTU</name>
<organism evidence="1 2">
    <name type="scientific">Agrobacterium tumefaciens</name>
    <dbReference type="NCBI Taxonomy" id="358"/>
    <lineage>
        <taxon>Bacteria</taxon>
        <taxon>Pseudomonadati</taxon>
        <taxon>Pseudomonadota</taxon>
        <taxon>Alphaproteobacteria</taxon>
        <taxon>Hyphomicrobiales</taxon>
        <taxon>Rhizobiaceae</taxon>
        <taxon>Rhizobium/Agrobacterium group</taxon>
        <taxon>Agrobacterium</taxon>
        <taxon>Agrobacterium tumefaciens complex</taxon>
    </lineage>
</organism>
<proteinExistence type="predicted"/>
<dbReference type="AlphaFoldDB" id="A0AB36EME5"/>
<evidence type="ECO:0000313" key="2">
    <source>
        <dbReference type="Proteomes" id="UP000093451"/>
    </source>
</evidence>
<sequence length="157" mass="17537">MIRRIDDAQDAIETYGKFRDKILHVIDIANDGTTETEILQLLDNREAVMWVHNDSIAIVQIIIDLTDGSRWCLVRIASGDLSDILAGNSAIAEWAKSHGAIGVCLIGRKGWIRVLAPLGFASQKYINTTKQEEGRVYLLTRFFDGIIPKNDDPDDPD</sequence>
<dbReference type="EMBL" id="LXKT01000027">
    <property type="protein sequence ID" value="OCJ33460.1"/>
    <property type="molecule type" value="Genomic_DNA"/>
</dbReference>
<accession>A0AB36EME5</accession>
<dbReference type="RefSeq" id="WP_065688825.1">
    <property type="nucleotide sequence ID" value="NZ_LXKT01000027.1"/>
</dbReference>
<evidence type="ECO:0000313" key="1">
    <source>
        <dbReference type="EMBL" id="OCJ33460.1"/>
    </source>
</evidence>
<protein>
    <submittedName>
        <fullName evidence="1">Uncharacterized protein</fullName>
    </submittedName>
</protein>
<gene>
    <name evidence="1" type="ORF">A6U91_18695</name>
</gene>